<dbReference type="AlphaFoldDB" id="A0A0C2CKG5"/>
<protein>
    <submittedName>
        <fullName evidence="1">Uncharacterized protein</fullName>
    </submittedName>
</protein>
<evidence type="ECO:0000313" key="1">
    <source>
        <dbReference type="EMBL" id="KIH56973.1"/>
    </source>
</evidence>
<evidence type="ECO:0000313" key="2">
    <source>
        <dbReference type="Proteomes" id="UP000054047"/>
    </source>
</evidence>
<keyword evidence="2" id="KW-1185">Reference proteome</keyword>
<gene>
    <name evidence="1" type="ORF">ANCDUO_12842</name>
</gene>
<dbReference type="EMBL" id="KN735016">
    <property type="protein sequence ID" value="KIH56973.1"/>
    <property type="molecule type" value="Genomic_DNA"/>
</dbReference>
<name>A0A0C2CKG5_9BILA</name>
<sequence>MPFYGAPSCCGVFRRRDQHHLYSSQPPPPPSQFIQCPYGGEVLESNGWEIECGGNDDDVKRRCSQSAQSPISHLT</sequence>
<dbReference type="Proteomes" id="UP000054047">
    <property type="component" value="Unassembled WGS sequence"/>
</dbReference>
<proteinExistence type="predicted"/>
<reference evidence="1 2" key="1">
    <citation type="submission" date="2013-12" db="EMBL/GenBank/DDBJ databases">
        <title>Draft genome of the parsitic nematode Ancylostoma duodenale.</title>
        <authorList>
            <person name="Mitreva M."/>
        </authorList>
    </citation>
    <scope>NUCLEOTIDE SEQUENCE [LARGE SCALE GENOMIC DNA]</scope>
    <source>
        <strain evidence="1 2">Zhejiang</strain>
    </source>
</reference>
<accession>A0A0C2CKG5</accession>
<organism evidence="1 2">
    <name type="scientific">Ancylostoma duodenale</name>
    <dbReference type="NCBI Taxonomy" id="51022"/>
    <lineage>
        <taxon>Eukaryota</taxon>
        <taxon>Metazoa</taxon>
        <taxon>Ecdysozoa</taxon>
        <taxon>Nematoda</taxon>
        <taxon>Chromadorea</taxon>
        <taxon>Rhabditida</taxon>
        <taxon>Rhabditina</taxon>
        <taxon>Rhabditomorpha</taxon>
        <taxon>Strongyloidea</taxon>
        <taxon>Ancylostomatidae</taxon>
        <taxon>Ancylostomatinae</taxon>
        <taxon>Ancylostoma</taxon>
    </lineage>
</organism>